<gene>
    <name evidence="11" type="primary">Lmf2</name>
</gene>
<evidence type="ECO:0000256" key="3">
    <source>
        <dbReference type="ARBA" id="ARBA00022692"/>
    </source>
</evidence>
<dbReference type="PANTHER" id="PTHR14463:SF5">
    <property type="entry name" value="LIPASE MATURATION FACTOR 2"/>
    <property type="match status" value="1"/>
</dbReference>
<evidence type="ECO:0000259" key="9">
    <source>
        <dbReference type="Pfam" id="PF06762"/>
    </source>
</evidence>
<dbReference type="PANTHER" id="PTHR14463">
    <property type="entry name" value="LIPASE MATURATION FACTOR"/>
    <property type="match status" value="1"/>
</dbReference>
<feature type="transmembrane region" description="Helical" evidence="8">
    <location>
        <begin position="219"/>
        <end position="243"/>
    </location>
</feature>
<comment type="subcellular location">
    <subcellularLocation>
        <location evidence="1 8">Endoplasmic reticulum membrane</location>
        <topology evidence="1 8">Multi-pass membrane protein</topology>
    </subcellularLocation>
</comment>
<evidence type="ECO:0000256" key="7">
    <source>
        <dbReference type="ARBA" id="ARBA00023180"/>
    </source>
</evidence>
<feature type="transmembrane region" description="Helical" evidence="8">
    <location>
        <begin position="361"/>
        <end position="379"/>
    </location>
</feature>
<evidence type="ECO:0000256" key="1">
    <source>
        <dbReference type="ARBA" id="ARBA00004477"/>
    </source>
</evidence>
<feature type="transmembrane region" description="Helical" evidence="8">
    <location>
        <begin position="627"/>
        <end position="646"/>
    </location>
</feature>
<accession>A0A6F9DKM2</accession>
<evidence type="ECO:0000256" key="2">
    <source>
        <dbReference type="ARBA" id="ARBA00005512"/>
    </source>
</evidence>
<dbReference type="EMBL" id="LR787593">
    <property type="protein sequence ID" value="CAB3263455.1"/>
    <property type="molecule type" value="mRNA"/>
</dbReference>
<feature type="transmembrane region" description="Helical" evidence="8">
    <location>
        <begin position="391"/>
        <end position="411"/>
    </location>
</feature>
<name>A0A6F9DKM2_9ASCI</name>
<dbReference type="Pfam" id="PF06762">
    <property type="entry name" value="LMF1"/>
    <property type="match status" value="1"/>
</dbReference>
<dbReference type="GO" id="GO:0051604">
    <property type="term" value="P:protein maturation"/>
    <property type="evidence" value="ECO:0007669"/>
    <property type="project" value="InterPro"/>
</dbReference>
<dbReference type="GO" id="GO:0005789">
    <property type="term" value="C:endoplasmic reticulum membrane"/>
    <property type="evidence" value="ECO:0007669"/>
    <property type="project" value="UniProtKB-SubCell"/>
</dbReference>
<dbReference type="InterPro" id="IPR009613">
    <property type="entry name" value="LMF"/>
</dbReference>
<dbReference type="AlphaFoldDB" id="A0A6F9DKM2"/>
<dbReference type="Pfam" id="PF25179">
    <property type="entry name" value="LMF1_C"/>
    <property type="match status" value="1"/>
</dbReference>
<feature type="transmembrane region" description="Helical" evidence="8">
    <location>
        <begin position="81"/>
        <end position="99"/>
    </location>
</feature>
<reference evidence="11" key="1">
    <citation type="submission" date="2020-04" db="EMBL/GenBank/DDBJ databases">
        <authorList>
            <person name="Neveu A P."/>
        </authorList>
    </citation>
    <scope>NUCLEOTIDE SEQUENCE</scope>
    <source>
        <tissue evidence="11">Whole embryo</tissue>
    </source>
</reference>
<comment type="similarity">
    <text evidence="2 8">Belongs to the lipase maturation factor family.</text>
</comment>
<keyword evidence="3 8" id="KW-0812">Transmembrane</keyword>
<feature type="transmembrane region" description="Helical" evidence="8">
    <location>
        <begin position="162"/>
        <end position="181"/>
    </location>
</feature>
<feature type="domain" description="Lipase maturation factor 1/2 N-terminal" evidence="9">
    <location>
        <begin position="127"/>
        <end position="288"/>
    </location>
</feature>
<dbReference type="InterPro" id="IPR057433">
    <property type="entry name" value="LMF1/2_C"/>
</dbReference>
<evidence type="ECO:0000313" key="11">
    <source>
        <dbReference type="EMBL" id="CAB3263455.1"/>
    </source>
</evidence>
<keyword evidence="5 8" id="KW-1133">Transmembrane helix</keyword>
<evidence type="ECO:0000259" key="10">
    <source>
        <dbReference type="Pfam" id="PF25179"/>
    </source>
</evidence>
<dbReference type="InterPro" id="IPR057434">
    <property type="entry name" value="LMF1/2_N"/>
</dbReference>
<feature type="transmembrane region" description="Helical" evidence="8">
    <location>
        <begin position="129"/>
        <end position="150"/>
    </location>
</feature>
<evidence type="ECO:0000256" key="8">
    <source>
        <dbReference type="RuleBase" id="RU361229"/>
    </source>
</evidence>
<protein>
    <recommendedName>
        <fullName evidence="8">Lipase maturation factor</fullName>
    </recommendedName>
</protein>
<proteinExistence type="evidence at transcript level"/>
<feature type="transmembrane region" description="Helical" evidence="8">
    <location>
        <begin position="12"/>
        <end position="32"/>
    </location>
</feature>
<keyword evidence="6 8" id="KW-0472">Membrane</keyword>
<evidence type="ECO:0000256" key="4">
    <source>
        <dbReference type="ARBA" id="ARBA00022824"/>
    </source>
</evidence>
<comment type="function">
    <text evidence="8">Involved in the maturation of specific proteins in the endoplasmic reticulum.</text>
</comment>
<feature type="transmembrane region" description="Helical" evidence="8">
    <location>
        <begin position="106"/>
        <end position="123"/>
    </location>
</feature>
<keyword evidence="4 8" id="KW-0256">Endoplasmic reticulum</keyword>
<feature type="domain" description="Lipase maturation factor 1/2 C-terminal" evidence="10">
    <location>
        <begin position="438"/>
        <end position="578"/>
    </location>
</feature>
<evidence type="ECO:0000256" key="6">
    <source>
        <dbReference type="ARBA" id="ARBA00023136"/>
    </source>
</evidence>
<organism evidence="11">
    <name type="scientific">Phallusia mammillata</name>
    <dbReference type="NCBI Taxonomy" id="59560"/>
    <lineage>
        <taxon>Eukaryota</taxon>
        <taxon>Metazoa</taxon>
        <taxon>Chordata</taxon>
        <taxon>Tunicata</taxon>
        <taxon>Ascidiacea</taxon>
        <taxon>Phlebobranchia</taxon>
        <taxon>Ascidiidae</taxon>
        <taxon>Phallusia</taxon>
    </lineage>
</organism>
<evidence type="ECO:0000256" key="5">
    <source>
        <dbReference type="ARBA" id="ARBA00022989"/>
    </source>
</evidence>
<sequence>MVRDGTARTRDLFLFSIGAIYMFAFGSIYTQIPGLFGAKGIMPVQGLMKAAKEEQKNAKSTEDLFLATPTLLWFLPFDYDIGMEFLAILGTFISFLTLISQSLRIGPVYFLLWLLYLSIYKVGETFMWFQWDILLLEVGVLCMFVAPLTNTKSTTQNSHRQIPFWLVRWLLFRLMFASGIVKLTSNCPTWWGLTALNYHYETQCIPTPLAWWAHQLPTAIQQLSVLGTYFIEILLPFLFFIPLRFCRLLACYGQVFLMFVISLTGNYNFFNLLTTALCLSLMDDQHLAFLSRCFCCRWGKGNKARATNVKDSKSCKPVVLNLAVLATLGYICYQLTSYKDQFKLEFTSDQLNEFLKRAMPVITWIATILFVSKILLEILRSVKEDKCGNLCRILVVVIPSVFLFSISLVPFGQLSADFRGDLWPIVQRWHDSTDRFELVNSYGLFRRMTGVGGRPEIVIEGSQTVDGPWKEYEFVYKPGKTTSSPPWTVPHQPRLDWQMWFAALGSYQYSTWYISLVHRLLIGQPEVLDLLDRERLPFTKAPKYIRSKLYFYHFTKVKKNGTVPKSWWKRKFQKEYSPRLTAHDPSVLDFMKYNRLMPAARKIREPNFVERFLNGLRPIVKRIHPPTLLWGIFLTALAISALLSLLSSWTSQKKEKVE</sequence>
<feature type="transmembrane region" description="Helical" evidence="8">
    <location>
        <begin position="255"/>
        <end position="282"/>
    </location>
</feature>
<keyword evidence="7" id="KW-0325">Glycoprotein</keyword>